<dbReference type="InterPro" id="IPR001494">
    <property type="entry name" value="Importin-beta_N"/>
</dbReference>
<dbReference type="Proteomes" id="UP000232323">
    <property type="component" value="Unassembled WGS sequence"/>
</dbReference>
<evidence type="ECO:0000259" key="9">
    <source>
        <dbReference type="PROSITE" id="PS50166"/>
    </source>
</evidence>
<dbReference type="GO" id="GO:0031267">
    <property type="term" value="F:small GTPase binding"/>
    <property type="evidence" value="ECO:0007669"/>
    <property type="project" value="InterPro"/>
</dbReference>
<keyword evidence="11" id="KW-1185">Reference proteome</keyword>
<evidence type="ECO:0000256" key="2">
    <source>
        <dbReference type="ARBA" id="ARBA00004496"/>
    </source>
</evidence>
<sequence>MDIAQLCAVLQGCLSSEQAQRTAAEGLLKQNETVSGQAVNLLRVAAEDSVDAAVRQVAAISFKNLVKRSWDSSSSGEGAYQMSPEDQNVVRNNLMESLIRAPHMVQLQLGEVFKTIVYADFPTKWPGLPQAIFPNLMSQDETRLHGGLYTLRILARRFEFKSDDERTPMEPVITEAFPILLHLLKQLMATQVETNRIAEFIKLVFKIFWSCTYMEVPAVLLQPDQFVGWMQCLHSFITRLMPQPSDTTQDVHLSPWWKAKKWALHISHRLFSRYSNAKQSKQGSDSAFSEMYRRDCMTTFLDAYMQLLSTVATGAYISPRALNLVFQFLTHAVEVKVTYNHGKPHWESILMNVAFPVMCFNNEDARLWEEDPHEYIRKGYDIMEDMYSPKTAVSNYAHELCGKKKSHLDSFMMMIVQILNGYQAKVSSGAVTTEDVRRLDGALLAVGMMVDLLKNKSPYKQQLGPMLINCIIPCFKSPWGHLRAKAAWLAGVYSDAEFADGQGLGATFSLLLQNVITCLGDPDLPVRVDSVIAMRHFMDEIRELEPLKPLLPALLTSIFSLMSEVENEDMVYTLEAIVEKFGEDIAPFAVQMTQQLVAAFWKYKTAEENEDEDDDGIAAMAAYGCIKAINTLLSSVSSLSELHLPLEEILFPVMQKMISTEGQDIFEDVLETLAIFTYYNKQGISPRLWSLWPQIHACLLDWAIDYWENVLVPLDNMISRDPETFLNSKNPDYMASVFEMVSTSLKEDFGEREVVPAAKLLGVILQVCRGRVDHCVGPYLQIVLTKLSSATRGSLKDALIGVVANALHYNAPLTLSLLQQQGALQSFLTLWFTMIFTQKKSGKGKHFKLMHDKKVCVLGLVAILTSPDEALPAEVRAGMSQLMAGVMKLLVALKTQQEEVAKLAEEGEEDEEEDEEDWDADALDDEDEDEDGEGGDEDGDAYLKRLERIAAKQGEGDEDEEEEDDDDDDDWTDDEEEETPIDPIDPFVLFSDCLARLQTMLPARHASLMANLDDGGKSALQGILVVAAQEKASQAKRELP</sequence>
<evidence type="ECO:0000256" key="8">
    <source>
        <dbReference type="SAM" id="MobiDB-lite"/>
    </source>
</evidence>
<dbReference type="SUPFAM" id="SSF48371">
    <property type="entry name" value="ARM repeat"/>
    <property type="match status" value="1"/>
</dbReference>
<dbReference type="Pfam" id="PF03810">
    <property type="entry name" value="IBN_N"/>
    <property type="match status" value="1"/>
</dbReference>
<dbReference type="InterPro" id="IPR058669">
    <property type="entry name" value="TPR_IPO7/11-like"/>
</dbReference>
<protein>
    <recommendedName>
        <fullName evidence="9">Importin N-terminal domain-containing protein</fullName>
    </recommendedName>
</protein>
<dbReference type="InterPro" id="IPR016024">
    <property type="entry name" value="ARM-type_fold"/>
</dbReference>
<evidence type="ECO:0000256" key="6">
    <source>
        <dbReference type="ARBA" id="ARBA00022927"/>
    </source>
</evidence>
<dbReference type="OrthoDB" id="760868at2759"/>
<keyword evidence="6" id="KW-0653">Protein transport</keyword>
<feature type="region of interest" description="Disordered" evidence="8">
    <location>
        <begin position="900"/>
        <end position="986"/>
    </location>
</feature>
<organism evidence="10 11">
    <name type="scientific">Chlamydomonas eustigma</name>
    <dbReference type="NCBI Taxonomy" id="1157962"/>
    <lineage>
        <taxon>Eukaryota</taxon>
        <taxon>Viridiplantae</taxon>
        <taxon>Chlorophyta</taxon>
        <taxon>core chlorophytes</taxon>
        <taxon>Chlorophyceae</taxon>
        <taxon>CS clade</taxon>
        <taxon>Chlamydomonadales</taxon>
        <taxon>Chlamydomonadaceae</taxon>
        <taxon>Chlamydomonas</taxon>
    </lineage>
</organism>
<evidence type="ECO:0000256" key="7">
    <source>
        <dbReference type="ARBA" id="ARBA00023242"/>
    </source>
</evidence>
<evidence type="ECO:0000256" key="5">
    <source>
        <dbReference type="ARBA" id="ARBA00022490"/>
    </source>
</evidence>
<proteinExistence type="inferred from homology"/>
<dbReference type="STRING" id="1157962.A0A250WV55"/>
<dbReference type="SMART" id="SM00913">
    <property type="entry name" value="IBN_N"/>
    <property type="match status" value="1"/>
</dbReference>
<dbReference type="Pfam" id="PF25758">
    <property type="entry name" value="TPR_IPO11"/>
    <property type="match status" value="1"/>
</dbReference>
<dbReference type="GO" id="GO:0006606">
    <property type="term" value="P:protein import into nucleus"/>
    <property type="evidence" value="ECO:0007669"/>
    <property type="project" value="TreeGrafter"/>
</dbReference>
<evidence type="ECO:0000313" key="10">
    <source>
        <dbReference type="EMBL" id="GAX74708.1"/>
    </source>
</evidence>
<accession>A0A250WV55</accession>
<comment type="subcellular location">
    <subcellularLocation>
        <location evidence="2">Cytoplasm</location>
    </subcellularLocation>
    <subcellularLocation>
        <location evidence="1">Nucleus</location>
    </subcellularLocation>
</comment>
<feature type="compositionally biased region" description="Basic and acidic residues" evidence="8">
    <location>
        <begin position="941"/>
        <end position="950"/>
    </location>
</feature>
<keyword evidence="7" id="KW-0539">Nucleus</keyword>
<dbReference type="GO" id="GO:0005829">
    <property type="term" value="C:cytosol"/>
    <property type="evidence" value="ECO:0007669"/>
    <property type="project" value="TreeGrafter"/>
</dbReference>
<reference evidence="10 11" key="1">
    <citation type="submission" date="2017-08" db="EMBL/GenBank/DDBJ databases">
        <title>Acidophilic green algal genome provides insights into adaptation to an acidic environment.</title>
        <authorList>
            <person name="Hirooka S."/>
            <person name="Hirose Y."/>
            <person name="Kanesaki Y."/>
            <person name="Higuchi S."/>
            <person name="Fujiwara T."/>
            <person name="Onuma R."/>
            <person name="Era A."/>
            <person name="Ohbayashi R."/>
            <person name="Uzuka A."/>
            <person name="Nozaki H."/>
            <person name="Yoshikawa H."/>
            <person name="Miyagishima S.Y."/>
        </authorList>
    </citation>
    <scope>NUCLEOTIDE SEQUENCE [LARGE SCALE GENOMIC DNA]</scope>
    <source>
        <strain evidence="10 11">NIES-2499</strain>
    </source>
</reference>
<dbReference type="Gene3D" id="1.25.10.10">
    <property type="entry name" value="Leucine-rich Repeat Variant"/>
    <property type="match status" value="1"/>
</dbReference>
<dbReference type="GO" id="GO:0005635">
    <property type="term" value="C:nuclear envelope"/>
    <property type="evidence" value="ECO:0007669"/>
    <property type="project" value="TreeGrafter"/>
</dbReference>
<evidence type="ECO:0000313" key="11">
    <source>
        <dbReference type="Proteomes" id="UP000232323"/>
    </source>
</evidence>
<comment type="caution">
    <text evidence="10">The sequence shown here is derived from an EMBL/GenBank/DDBJ whole genome shotgun (WGS) entry which is preliminary data.</text>
</comment>
<evidence type="ECO:0000256" key="4">
    <source>
        <dbReference type="ARBA" id="ARBA00022448"/>
    </source>
</evidence>
<dbReference type="EMBL" id="BEGY01000008">
    <property type="protein sequence ID" value="GAX74708.1"/>
    <property type="molecule type" value="Genomic_DNA"/>
</dbReference>
<dbReference type="PANTHER" id="PTHR10997">
    <property type="entry name" value="IMPORTIN-7, 8, 11"/>
    <property type="match status" value="1"/>
</dbReference>
<name>A0A250WV55_9CHLO</name>
<feature type="compositionally biased region" description="Acidic residues" evidence="8">
    <location>
        <begin position="956"/>
        <end position="980"/>
    </location>
</feature>
<evidence type="ECO:0000256" key="3">
    <source>
        <dbReference type="ARBA" id="ARBA00007991"/>
    </source>
</evidence>
<dbReference type="InterPro" id="IPR011989">
    <property type="entry name" value="ARM-like"/>
</dbReference>
<dbReference type="AlphaFoldDB" id="A0A250WV55"/>
<dbReference type="PANTHER" id="PTHR10997:SF18">
    <property type="entry name" value="D-IMPORTIN 7_RANBP7"/>
    <property type="match status" value="1"/>
</dbReference>
<keyword evidence="5" id="KW-0963">Cytoplasm</keyword>
<dbReference type="InterPro" id="IPR013713">
    <property type="entry name" value="XPO2_central"/>
</dbReference>
<feature type="domain" description="Importin N-terminal" evidence="9">
    <location>
        <begin position="24"/>
        <end position="100"/>
    </location>
</feature>
<feature type="compositionally biased region" description="Acidic residues" evidence="8">
    <location>
        <begin position="906"/>
        <end position="940"/>
    </location>
</feature>
<evidence type="ECO:0000256" key="1">
    <source>
        <dbReference type="ARBA" id="ARBA00004123"/>
    </source>
</evidence>
<comment type="similarity">
    <text evidence="3">Belongs to the importin beta family.</text>
</comment>
<gene>
    <name evidence="10" type="ORF">CEUSTIGMA_g2156.t1</name>
</gene>
<keyword evidence="4" id="KW-0813">Transport</keyword>
<dbReference type="PROSITE" id="PS50166">
    <property type="entry name" value="IMPORTIN_B_NT"/>
    <property type="match status" value="1"/>
</dbReference>
<dbReference type="Pfam" id="PF08506">
    <property type="entry name" value="Cse1"/>
    <property type="match status" value="1"/>
</dbReference>